<gene>
    <name evidence="1" type="ORF">NQ318_006317</name>
</gene>
<reference evidence="1" key="1">
    <citation type="journal article" date="2023" name="Insect Mol. Biol.">
        <title>Genome sequencing provides insights into the evolution of gene families encoding plant cell wall-degrading enzymes in longhorned beetles.</title>
        <authorList>
            <person name="Shin N.R."/>
            <person name="Okamura Y."/>
            <person name="Kirsch R."/>
            <person name="Pauchet Y."/>
        </authorList>
    </citation>
    <scope>NUCLEOTIDE SEQUENCE</scope>
    <source>
        <strain evidence="1">AMC_N1</strain>
    </source>
</reference>
<evidence type="ECO:0000313" key="2">
    <source>
        <dbReference type="Proteomes" id="UP001162162"/>
    </source>
</evidence>
<protein>
    <submittedName>
        <fullName evidence="1">Uncharacterized protein</fullName>
    </submittedName>
</protein>
<keyword evidence="2" id="KW-1185">Reference proteome</keyword>
<proteinExistence type="predicted"/>
<dbReference type="AlphaFoldDB" id="A0AAV8XC29"/>
<accession>A0AAV8XC29</accession>
<evidence type="ECO:0000313" key="1">
    <source>
        <dbReference type="EMBL" id="KAJ8936353.1"/>
    </source>
</evidence>
<comment type="caution">
    <text evidence="1">The sequence shown here is derived from an EMBL/GenBank/DDBJ whole genome shotgun (WGS) entry which is preliminary data.</text>
</comment>
<sequence>MFSQEIKWAMKLANQETDRDNIKKKKKTGHFSDSRLDLLFLNPEKNYVADYLELHPYHLQFAQEILRANEPLRLKFCQWFIIHFNNNDDVFEKVFLLLRLGSILRGRAIQNIMGKYIVQDCGKNQTNKENMSGVTFHRLLKNETRQST</sequence>
<name>A0AAV8XC29_9CUCU</name>
<dbReference type="Proteomes" id="UP001162162">
    <property type="component" value="Unassembled WGS sequence"/>
</dbReference>
<dbReference type="EMBL" id="JAPWTK010000751">
    <property type="protein sequence ID" value="KAJ8936353.1"/>
    <property type="molecule type" value="Genomic_DNA"/>
</dbReference>
<organism evidence="1 2">
    <name type="scientific">Aromia moschata</name>
    <dbReference type="NCBI Taxonomy" id="1265417"/>
    <lineage>
        <taxon>Eukaryota</taxon>
        <taxon>Metazoa</taxon>
        <taxon>Ecdysozoa</taxon>
        <taxon>Arthropoda</taxon>
        <taxon>Hexapoda</taxon>
        <taxon>Insecta</taxon>
        <taxon>Pterygota</taxon>
        <taxon>Neoptera</taxon>
        <taxon>Endopterygota</taxon>
        <taxon>Coleoptera</taxon>
        <taxon>Polyphaga</taxon>
        <taxon>Cucujiformia</taxon>
        <taxon>Chrysomeloidea</taxon>
        <taxon>Cerambycidae</taxon>
        <taxon>Cerambycinae</taxon>
        <taxon>Callichromatini</taxon>
        <taxon>Aromia</taxon>
    </lineage>
</organism>